<protein>
    <recommendedName>
        <fullName evidence="3">Peptidase M12A domain-containing protein</fullName>
    </recommendedName>
</protein>
<accession>A0A150WKG5</accession>
<comment type="caution">
    <text evidence="1">The sequence shown here is derived from an EMBL/GenBank/DDBJ whole genome shotgun (WGS) entry which is preliminary data.</text>
</comment>
<evidence type="ECO:0008006" key="3">
    <source>
        <dbReference type="Google" id="ProtNLM"/>
    </source>
</evidence>
<dbReference type="EMBL" id="LUKE01000003">
    <property type="protein sequence ID" value="KYG64075.1"/>
    <property type="molecule type" value="Genomic_DNA"/>
</dbReference>
<dbReference type="AlphaFoldDB" id="A0A150WKG5"/>
<keyword evidence="2" id="KW-1185">Reference proteome</keyword>
<dbReference type="Gene3D" id="3.40.390.10">
    <property type="entry name" value="Collagenase (Catalytic Domain)"/>
    <property type="match status" value="1"/>
</dbReference>
<dbReference type="InterPro" id="IPR024079">
    <property type="entry name" value="MetalloPept_cat_dom_sf"/>
</dbReference>
<gene>
    <name evidence="1" type="ORF">AZI86_14830</name>
</gene>
<proteinExistence type="predicted"/>
<sequence>MAITSGLIFFLSAVSTQAGIYMRPQPWGDQSQIAVCFADKDTRASVLAYTVTGEVTKARSQLSAWSRDLKNRVKKLVTSEYSKEKTGVEFVGWDDCGSGSGDDNSVVNLFISTADAKKLARSTEYGRASIGPNLQYGNFAEDKAPFLYVQHPSAMAGDFIFKNRKGLAQIYWDSTILHEFGHLAGLLHEHEQKAILQDPACQRRFGKAIKNIVASLNLPVSLTTYYEQDYAADPRSPYIQHGSYDSQSIMNYCYIDEIRDGLSLDPHRLSDTDRATLREMYSQE</sequence>
<reference evidence="1 2" key="1">
    <citation type="submission" date="2016-03" db="EMBL/GenBank/DDBJ databases">
        <authorList>
            <person name="Ploux O."/>
        </authorList>
    </citation>
    <scope>NUCLEOTIDE SEQUENCE [LARGE SCALE GENOMIC DNA]</scope>
    <source>
        <strain evidence="1 2">R0</strain>
    </source>
</reference>
<evidence type="ECO:0000313" key="2">
    <source>
        <dbReference type="Proteomes" id="UP000075320"/>
    </source>
</evidence>
<dbReference type="Proteomes" id="UP000075320">
    <property type="component" value="Unassembled WGS sequence"/>
</dbReference>
<name>A0A150WKG5_BDEBC</name>
<dbReference type="SUPFAM" id="SSF55486">
    <property type="entry name" value="Metalloproteases ('zincins'), catalytic domain"/>
    <property type="match status" value="1"/>
</dbReference>
<dbReference type="GO" id="GO:0008237">
    <property type="term" value="F:metallopeptidase activity"/>
    <property type="evidence" value="ECO:0007669"/>
    <property type="project" value="InterPro"/>
</dbReference>
<evidence type="ECO:0000313" key="1">
    <source>
        <dbReference type="EMBL" id="KYG64075.1"/>
    </source>
</evidence>
<organism evidence="1 2">
    <name type="scientific">Bdellovibrio bacteriovorus</name>
    <dbReference type="NCBI Taxonomy" id="959"/>
    <lineage>
        <taxon>Bacteria</taxon>
        <taxon>Pseudomonadati</taxon>
        <taxon>Bdellovibrionota</taxon>
        <taxon>Bdellovibrionia</taxon>
        <taxon>Bdellovibrionales</taxon>
        <taxon>Pseudobdellovibrionaceae</taxon>
        <taxon>Bdellovibrio</taxon>
    </lineage>
</organism>